<organism evidence="1 2">
    <name type="scientific">Iodidimonas gelatinilytica</name>
    <dbReference type="NCBI Taxonomy" id="1236966"/>
    <lineage>
        <taxon>Bacteria</taxon>
        <taxon>Pseudomonadati</taxon>
        <taxon>Pseudomonadota</taxon>
        <taxon>Alphaproteobacteria</taxon>
        <taxon>Iodidimonadales</taxon>
        <taxon>Iodidimonadaceae</taxon>
        <taxon>Iodidimonas</taxon>
    </lineage>
</organism>
<sequence>MVKNHLYEQIEKIFLPYYSEEMKRIEENNIRFSHYTSAEAGLKIIQSNKMLLRNSKVMNDFSEGHYGWECLSRAYNGPSGERLKTTLRKIQNDLPQQLEDSLNSQYKDILDETYLMSVSEHDEGHEDEFGRLSMWRAYAPKDGVALIMNNGPFLNENNALNAFSFPVLYTTPDKFLDFFQEIVTEIEKNINFLENNFNCEGVFHILNLVFRSIVQSTKHPAFQEEKEWRVIHSPTLLQTDEKEEQLRRVPTEILEIGGVPQRVYAIPFRDYPEETLVGVTLPHLLDRLLIGPSQHSHVIAQAFIAELTRLKVPNPEEKVIITGIPLRT</sequence>
<name>A0A5A7N1G7_9PROT</name>
<proteinExistence type="predicted"/>
<accession>A0A5A7N1G7</accession>
<dbReference type="Pfam" id="PF11185">
    <property type="entry name" value="DUF2971"/>
    <property type="match status" value="1"/>
</dbReference>
<reference evidence="1 2" key="1">
    <citation type="submission" date="2019-09" db="EMBL/GenBank/DDBJ databases">
        <title>NBRP : Genome information of microbial organism related human and environment.</title>
        <authorList>
            <person name="Hattori M."/>
            <person name="Oshima K."/>
            <person name="Inaba H."/>
            <person name="Suda W."/>
            <person name="Sakamoto M."/>
            <person name="Iino T."/>
            <person name="Kitahara M."/>
            <person name="Oshida Y."/>
            <person name="Iida T."/>
            <person name="Kudo T."/>
            <person name="Itoh T."/>
            <person name="Ohkuma M."/>
        </authorList>
    </citation>
    <scope>NUCLEOTIDE SEQUENCE [LARGE SCALE GENOMIC DNA]</scope>
    <source>
        <strain evidence="1 2">Mie-1</strain>
    </source>
</reference>
<dbReference type="InterPro" id="IPR021352">
    <property type="entry name" value="DUF2971"/>
</dbReference>
<evidence type="ECO:0000313" key="1">
    <source>
        <dbReference type="EMBL" id="GER01180.1"/>
    </source>
</evidence>
<dbReference type="AlphaFoldDB" id="A0A5A7N1G7"/>
<dbReference type="RefSeq" id="WP_150002403.1">
    <property type="nucleotide sequence ID" value="NZ_BKCM01000008.1"/>
</dbReference>
<gene>
    <name evidence="1" type="ORF">JCM17845_18030</name>
</gene>
<keyword evidence="2" id="KW-1185">Reference proteome</keyword>
<dbReference type="EMBL" id="BKCM01000008">
    <property type="protein sequence ID" value="GER01180.1"/>
    <property type="molecule type" value="Genomic_DNA"/>
</dbReference>
<evidence type="ECO:0000313" key="2">
    <source>
        <dbReference type="Proteomes" id="UP000325187"/>
    </source>
</evidence>
<protein>
    <recommendedName>
        <fullName evidence="3">DUF2971 domain-containing protein</fullName>
    </recommendedName>
</protein>
<comment type="caution">
    <text evidence="1">The sequence shown here is derived from an EMBL/GenBank/DDBJ whole genome shotgun (WGS) entry which is preliminary data.</text>
</comment>
<dbReference type="Proteomes" id="UP000325187">
    <property type="component" value="Unassembled WGS sequence"/>
</dbReference>
<evidence type="ECO:0008006" key="3">
    <source>
        <dbReference type="Google" id="ProtNLM"/>
    </source>
</evidence>